<accession>A0A934VRR6</accession>
<dbReference type="RefSeq" id="WP_200355973.1">
    <property type="nucleotide sequence ID" value="NZ_JAENIL010000022.1"/>
</dbReference>
<sequence length="132" mass="14323">MCRRIALALLLCSLSLSLSNSVLLIGQLVAWSNMTQERSESMGLSSAVLSSLEGEDLCELCFVIRDENRKQSEPGTIKESSAIAKTIVLAYELNDLFPVEPASRFVGHISSCPSVPHGRSDEVATAPPRFEV</sequence>
<dbReference type="Proteomes" id="UP000617628">
    <property type="component" value="Unassembled WGS sequence"/>
</dbReference>
<dbReference type="AlphaFoldDB" id="A0A934VRR6"/>
<gene>
    <name evidence="1" type="ORF">JIN87_12850</name>
</gene>
<comment type="caution">
    <text evidence="1">The sequence shown here is derived from an EMBL/GenBank/DDBJ whole genome shotgun (WGS) entry which is preliminary data.</text>
</comment>
<name>A0A934VRR6_9BACT</name>
<proteinExistence type="predicted"/>
<evidence type="ECO:0000313" key="2">
    <source>
        <dbReference type="Proteomes" id="UP000617628"/>
    </source>
</evidence>
<keyword evidence="2" id="KW-1185">Reference proteome</keyword>
<protein>
    <submittedName>
        <fullName evidence="1">Uncharacterized protein</fullName>
    </submittedName>
</protein>
<evidence type="ECO:0000313" key="1">
    <source>
        <dbReference type="EMBL" id="MBK1877759.1"/>
    </source>
</evidence>
<dbReference type="EMBL" id="JAENIL010000022">
    <property type="protein sequence ID" value="MBK1877759.1"/>
    <property type="molecule type" value="Genomic_DNA"/>
</dbReference>
<organism evidence="1 2">
    <name type="scientific">Pelagicoccus mobilis</name>
    <dbReference type="NCBI Taxonomy" id="415221"/>
    <lineage>
        <taxon>Bacteria</taxon>
        <taxon>Pseudomonadati</taxon>
        <taxon>Verrucomicrobiota</taxon>
        <taxon>Opitutia</taxon>
        <taxon>Puniceicoccales</taxon>
        <taxon>Pelagicoccaceae</taxon>
        <taxon>Pelagicoccus</taxon>
    </lineage>
</organism>
<reference evidence="1" key="1">
    <citation type="submission" date="2021-01" db="EMBL/GenBank/DDBJ databases">
        <title>Modified the classification status of verrucomicrobia.</title>
        <authorList>
            <person name="Feng X."/>
        </authorList>
    </citation>
    <scope>NUCLEOTIDE SEQUENCE</scope>
    <source>
        <strain evidence="1">KCTC 13126</strain>
    </source>
</reference>